<dbReference type="GO" id="GO:0007218">
    <property type="term" value="P:neuropeptide signaling pathway"/>
    <property type="evidence" value="ECO:0007669"/>
    <property type="project" value="UniProtKB-KW"/>
</dbReference>
<keyword evidence="8" id="KW-1133">Transmembrane helix</keyword>
<dbReference type="InterPro" id="IPR051041">
    <property type="entry name" value="FMRFamide-related_np"/>
</dbReference>
<dbReference type="PANTHER" id="PTHR20986">
    <property type="entry name" value="FMRFAMIDE-RELATED PEPTIDES"/>
    <property type="match status" value="1"/>
</dbReference>
<reference evidence="9" key="1">
    <citation type="submission" date="2020-05" db="UniProtKB">
        <authorList>
            <consortium name="EnsemblMetazoa"/>
        </authorList>
    </citation>
    <scope>IDENTIFICATION</scope>
    <source>
        <strain evidence="9">BB02</strain>
    </source>
</reference>
<dbReference type="Proteomes" id="UP000076420">
    <property type="component" value="Unassembled WGS sequence"/>
</dbReference>
<evidence type="ECO:0000256" key="1">
    <source>
        <dbReference type="ARBA" id="ARBA00004613"/>
    </source>
</evidence>
<comment type="subcellular location">
    <subcellularLocation>
        <location evidence="1">Secreted</location>
    </subcellularLocation>
</comment>
<dbReference type="GO" id="GO:0005576">
    <property type="term" value="C:extracellular region"/>
    <property type="evidence" value="ECO:0007669"/>
    <property type="project" value="UniProtKB-SubCell"/>
</dbReference>
<evidence type="ECO:0000256" key="5">
    <source>
        <dbReference type="ARBA" id="ARBA00022815"/>
    </source>
</evidence>
<name>A0A2C9JIS1_BIOGL</name>
<dbReference type="KEGG" id="bgt:106056708"/>
<organism evidence="9 10">
    <name type="scientific">Biomphalaria glabrata</name>
    <name type="common">Bloodfluke planorb</name>
    <name type="synonym">Freshwater snail</name>
    <dbReference type="NCBI Taxonomy" id="6526"/>
    <lineage>
        <taxon>Eukaryota</taxon>
        <taxon>Metazoa</taxon>
        <taxon>Spiralia</taxon>
        <taxon>Lophotrochozoa</taxon>
        <taxon>Mollusca</taxon>
        <taxon>Gastropoda</taxon>
        <taxon>Heterobranchia</taxon>
        <taxon>Euthyneura</taxon>
        <taxon>Panpulmonata</taxon>
        <taxon>Hygrophila</taxon>
        <taxon>Lymnaeoidea</taxon>
        <taxon>Planorbidae</taxon>
        <taxon>Biomphalaria</taxon>
    </lineage>
</organism>
<evidence type="ECO:0000256" key="6">
    <source>
        <dbReference type="ARBA" id="ARBA00023320"/>
    </source>
</evidence>
<evidence type="ECO:0000256" key="4">
    <source>
        <dbReference type="ARBA" id="ARBA00022737"/>
    </source>
</evidence>
<proteinExistence type="predicted"/>
<keyword evidence="8" id="KW-0472">Membrane</keyword>
<evidence type="ECO:0000313" key="10">
    <source>
        <dbReference type="Proteomes" id="UP000076420"/>
    </source>
</evidence>
<dbReference type="AlphaFoldDB" id="A0A2C9JIS1"/>
<dbReference type="VEuPathDB" id="VectorBase:BGLAX_049108"/>
<keyword evidence="4" id="KW-0677">Repeat</keyword>
<keyword evidence="8" id="KW-0812">Transmembrane</keyword>
<evidence type="ECO:0000313" key="9">
    <source>
        <dbReference type="EnsemblMetazoa" id="BGLB003152-PC"/>
    </source>
</evidence>
<evidence type="ECO:0000256" key="3">
    <source>
        <dbReference type="ARBA" id="ARBA00022729"/>
    </source>
</evidence>
<protein>
    <submittedName>
        <fullName evidence="9">Uncharacterized protein</fullName>
    </submittedName>
</protein>
<dbReference type="EnsemblMetazoa" id="BGLB003152-RC">
    <property type="protein sequence ID" value="BGLB003152-PC"/>
    <property type="gene ID" value="BGLB003152"/>
</dbReference>
<dbReference type="OrthoDB" id="10017242at2759"/>
<evidence type="ECO:0000256" key="8">
    <source>
        <dbReference type="SAM" id="Phobius"/>
    </source>
</evidence>
<feature type="transmembrane region" description="Helical" evidence="8">
    <location>
        <begin position="21"/>
        <end position="39"/>
    </location>
</feature>
<evidence type="ECO:0000256" key="7">
    <source>
        <dbReference type="SAM" id="MobiDB-lite"/>
    </source>
</evidence>
<keyword evidence="5" id="KW-0027">Amidation</keyword>
<sequence>MKRQIRNTRGAGTDYNIMDHSTLALALTFFTAIVCHVYSEEMNHVSALNTLEDHQETHQPQKRSPASSPALYSEDLEADSGLEEPMDDMDKKNTLFRFGKRQGAWFRYGKRAGTLLRFGKRGTLLRFGKRGGSLLRFGRGGNSDADFSEDDKRTLFRFGKRSDLEEIVRDALAREELSNSPWYMENEPVKRGVNGFHWGQESEN</sequence>
<evidence type="ECO:0000256" key="2">
    <source>
        <dbReference type="ARBA" id="ARBA00022525"/>
    </source>
</evidence>
<keyword evidence="6" id="KW-0527">Neuropeptide</keyword>
<dbReference type="PANTHER" id="PTHR20986:SF22">
    <property type="entry name" value="FMRFAMIDE-RELATED PEPTIDES"/>
    <property type="match status" value="1"/>
</dbReference>
<keyword evidence="2" id="KW-0964">Secreted</keyword>
<accession>A0A2C9JIS1</accession>
<gene>
    <name evidence="9" type="primary">106056708</name>
</gene>
<feature type="region of interest" description="Disordered" evidence="7">
    <location>
        <begin position="53"/>
        <end position="72"/>
    </location>
</feature>
<keyword evidence="3" id="KW-0732">Signal</keyword>
<dbReference type="VEuPathDB" id="VectorBase:BGLB003152"/>